<dbReference type="PIRSF" id="PIRSF016578">
    <property type="entry name" value="HsaA"/>
    <property type="match status" value="1"/>
</dbReference>
<evidence type="ECO:0000313" key="5">
    <source>
        <dbReference type="EMBL" id="TWI42877.1"/>
    </source>
</evidence>
<evidence type="ECO:0000259" key="3">
    <source>
        <dbReference type="Pfam" id="PF08028"/>
    </source>
</evidence>
<reference evidence="5" key="2">
    <citation type="submission" date="2019-07" db="EMBL/GenBank/DDBJ databases">
        <authorList>
            <person name="Whitman W."/>
            <person name="Huntemann M."/>
            <person name="Clum A."/>
            <person name="Pillay M."/>
            <person name="Palaniappan K."/>
            <person name="Varghese N."/>
            <person name="Mikhailova N."/>
            <person name="Stamatis D."/>
            <person name="Reddy T."/>
            <person name="Daum C."/>
            <person name="Shapiro N."/>
            <person name="Ivanova N."/>
            <person name="Kyrpides N."/>
            <person name="Woyke T."/>
        </authorList>
    </citation>
    <scope>NUCLEOTIDE SEQUENCE</scope>
    <source>
        <strain evidence="5">CGMCC 1.10685</strain>
    </source>
</reference>
<keyword evidence="2" id="KW-1133">Transmembrane helix</keyword>
<evidence type="ECO:0000313" key="6">
    <source>
        <dbReference type="Proteomes" id="UP000315112"/>
    </source>
</evidence>
<evidence type="ECO:0000256" key="1">
    <source>
        <dbReference type="ARBA" id="ARBA00023002"/>
    </source>
</evidence>
<dbReference type="InterPro" id="IPR009100">
    <property type="entry name" value="AcylCoA_DH/oxidase_NM_dom_sf"/>
</dbReference>
<dbReference type="SUPFAM" id="SSF47203">
    <property type="entry name" value="Acyl-CoA dehydrogenase C-terminal domain-like"/>
    <property type="match status" value="1"/>
</dbReference>
<feature type="domain" description="Acyl-CoA dehydrogenase C-terminal" evidence="3">
    <location>
        <begin position="225"/>
        <end position="352"/>
    </location>
</feature>
<evidence type="ECO:0000313" key="4">
    <source>
        <dbReference type="EMBL" id="QGZ38817.1"/>
    </source>
</evidence>
<keyword evidence="7" id="KW-1185">Reference proteome</keyword>
<dbReference type="EMBL" id="CP046904">
    <property type="protein sequence ID" value="QGZ38817.1"/>
    <property type="molecule type" value="Genomic_DNA"/>
</dbReference>
<dbReference type="GO" id="GO:0050660">
    <property type="term" value="F:flavin adenine dinucleotide binding"/>
    <property type="evidence" value="ECO:0007669"/>
    <property type="project" value="InterPro"/>
</dbReference>
<evidence type="ECO:0000256" key="2">
    <source>
        <dbReference type="SAM" id="Phobius"/>
    </source>
</evidence>
<feature type="transmembrane region" description="Helical" evidence="2">
    <location>
        <begin position="218"/>
        <end position="241"/>
    </location>
</feature>
<keyword evidence="2" id="KW-0472">Membrane</keyword>
<dbReference type="PANTHER" id="PTHR43884:SF12">
    <property type="entry name" value="ISOVALERYL-COA DEHYDROGENASE, MITOCHONDRIAL-RELATED"/>
    <property type="match status" value="1"/>
</dbReference>
<dbReference type="AlphaFoldDB" id="A0A562PEN4"/>
<dbReference type="SUPFAM" id="SSF56645">
    <property type="entry name" value="Acyl-CoA dehydrogenase NM domain-like"/>
    <property type="match status" value="1"/>
</dbReference>
<dbReference type="Gene3D" id="2.40.110.10">
    <property type="entry name" value="Butyryl-CoA Dehydrogenase, subunit A, domain 2"/>
    <property type="match status" value="1"/>
</dbReference>
<dbReference type="EMBL" id="VLKW01000013">
    <property type="protein sequence ID" value="TWI42877.1"/>
    <property type="molecule type" value="Genomic_DNA"/>
</dbReference>
<keyword evidence="2" id="KW-0812">Transmembrane</keyword>
<sequence length="355" mass="37982">MDDHMDDRSTDEYRAAELAGFLLPGQQALIHERGWLKMLAPRAAGGAELPLPDVVRLEEELAAQDGSLGWVVTLCAGAGWFAGFLPPAVARDIVGTPRVCLAGSGAATGYADLDGDSAVITGRWDYASGAPMATHFTLNAVLREQGTVLCDDAGQPRIRAFVVPAAHVTLEPSWHTIGMRASASQAYRIDGARVPLSHGFTIDAAHATAQGPLYRFPFMALAYVTLAANLLGMATHFIALAEPLIATRRRHGGDVTLLDVPAVASLLADVRDALARDRAAFYAALDKAWERVAAHAAADEDTLRTVSLRLVDTCRQAVDGLYPYCGLRAARADAAINRVWRDFHTATQHTLLLPA</sequence>
<proteinExistence type="predicted"/>
<dbReference type="Proteomes" id="UP000315112">
    <property type="component" value="Unassembled WGS sequence"/>
</dbReference>
<dbReference type="Gene3D" id="1.10.540.10">
    <property type="entry name" value="Acyl-CoA dehydrogenase/oxidase, N-terminal domain"/>
    <property type="match status" value="1"/>
</dbReference>
<reference evidence="5 6" key="1">
    <citation type="journal article" date="2015" name="Stand. Genomic Sci.">
        <title>Genomic Encyclopedia of Bacterial and Archaeal Type Strains, Phase III: the genomes of soil and plant-associated and newly described type strains.</title>
        <authorList>
            <person name="Whitman W.B."/>
            <person name="Woyke T."/>
            <person name="Klenk H.P."/>
            <person name="Zhou Y."/>
            <person name="Lilburn T.G."/>
            <person name="Beck B.J."/>
            <person name="De Vos P."/>
            <person name="Vandamme P."/>
            <person name="Eisen J.A."/>
            <person name="Garrity G."/>
            <person name="Hugenholtz P."/>
            <person name="Kyrpides N.C."/>
        </authorList>
    </citation>
    <scope>NUCLEOTIDE SEQUENCE [LARGE SCALE GENOMIC DNA]</scope>
    <source>
        <strain evidence="5 6">CGMCC 1.10685</strain>
    </source>
</reference>
<dbReference type="GO" id="GO:0008470">
    <property type="term" value="F:3-methylbutanoyl-CoA dehydrogenase activity"/>
    <property type="evidence" value="ECO:0007669"/>
    <property type="project" value="TreeGrafter"/>
</dbReference>
<dbReference type="GO" id="GO:0006552">
    <property type="term" value="P:L-leucine catabolic process"/>
    <property type="evidence" value="ECO:0007669"/>
    <property type="project" value="TreeGrafter"/>
</dbReference>
<protein>
    <submittedName>
        <fullName evidence="4 5">Acyl-CoA dehydrogenase</fullName>
    </submittedName>
</protein>
<dbReference type="InterPro" id="IPR036250">
    <property type="entry name" value="AcylCo_DH-like_C"/>
</dbReference>
<dbReference type="InterPro" id="IPR037069">
    <property type="entry name" value="AcylCoA_DH/ox_N_sf"/>
</dbReference>
<dbReference type="OrthoDB" id="7316074at2"/>
<gene>
    <name evidence="4" type="ORF">GO485_06975</name>
    <name evidence="5" type="ORF">IP92_05210</name>
</gene>
<dbReference type="InterPro" id="IPR013107">
    <property type="entry name" value="Acyl-CoA_DH_C"/>
</dbReference>
<organism evidence="5 6">
    <name type="scientific">Pseudoduganella flava</name>
    <dbReference type="NCBI Taxonomy" id="871742"/>
    <lineage>
        <taxon>Bacteria</taxon>
        <taxon>Pseudomonadati</taxon>
        <taxon>Pseudomonadota</taxon>
        <taxon>Betaproteobacteria</taxon>
        <taxon>Burkholderiales</taxon>
        <taxon>Oxalobacteraceae</taxon>
        <taxon>Telluria group</taxon>
        <taxon>Pseudoduganella</taxon>
    </lineage>
</organism>
<dbReference type="Pfam" id="PF08028">
    <property type="entry name" value="Acyl-CoA_dh_2"/>
    <property type="match status" value="1"/>
</dbReference>
<dbReference type="InterPro" id="IPR046373">
    <property type="entry name" value="Acyl-CoA_Oxase/DH_mid-dom_sf"/>
</dbReference>
<keyword evidence="1" id="KW-0560">Oxidoreductase</keyword>
<dbReference type="Gene3D" id="1.20.140.10">
    <property type="entry name" value="Butyryl-CoA Dehydrogenase, subunit A, domain 3"/>
    <property type="match status" value="1"/>
</dbReference>
<accession>A0A562PEN4</accession>
<dbReference type="PANTHER" id="PTHR43884">
    <property type="entry name" value="ACYL-COA DEHYDROGENASE"/>
    <property type="match status" value="1"/>
</dbReference>
<name>A0A562PEN4_9BURK</name>
<evidence type="ECO:0000313" key="7">
    <source>
        <dbReference type="Proteomes" id="UP000437862"/>
    </source>
</evidence>
<reference evidence="4 7" key="3">
    <citation type="submission" date="2019-12" db="EMBL/GenBank/DDBJ databases">
        <title>Draft Genome Sequences of Six Type Strains of the Genus Massilia.</title>
        <authorList>
            <person name="Miess H."/>
            <person name="Frediansyah A."/>
            <person name="Goeker M."/>
            <person name="Gross H."/>
        </authorList>
    </citation>
    <scope>NUCLEOTIDE SEQUENCE [LARGE SCALE GENOMIC DNA]</scope>
    <source>
        <strain evidence="4 7">DSM 26639</strain>
    </source>
</reference>
<dbReference type="Proteomes" id="UP000437862">
    <property type="component" value="Chromosome"/>
</dbReference>